<keyword evidence="1" id="KW-0732">Signal</keyword>
<evidence type="ECO:0000313" key="2">
    <source>
        <dbReference type="EMBL" id="MBA2116345.1"/>
    </source>
</evidence>
<dbReference type="EMBL" id="JABRWO010000009">
    <property type="protein sequence ID" value="MBA2116345.1"/>
    <property type="molecule type" value="Genomic_DNA"/>
</dbReference>
<protein>
    <submittedName>
        <fullName evidence="2">Uncharacterized protein</fullName>
    </submittedName>
</protein>
<organism evidence="2 3">
    <name type="scientific">Bremerella alba</name>
    <dbReference type="NCBI Taxonomy" id="980252"/>
    <lineage>
        <taxon>Bacteria</taxon>
        <taxon>Pseudomonadati</taxon>
        <taxon>Planctomycetota</taxon>
        <taxon>Planctomycetia</taxon>
        <taxon>Pirellulales</taxon>
        <taxon>Pirellulaceae</taxon>
        <taxon>Bremerella</taxon>
    </lineage>
</organism>
<comment type="caution">
    <text evidence="2">The sequence shown here is derived from an EMBL/GenBank/DDBJ whole genome shotgun (WGS) entry which is preliminary data.</text>
</comment>
<evidence type="ECO:0000313" key="3">
    <source>
        <dbReference type="Proteomes" id="UP000551616"/>
    </source>
</evidence>
<evidence type="ECO:0000256" key="1">
    <source>
        <dbReference type="SAM" id="SignalP"/>
    </source>
</evidence>
<dbReference type="RefSeq" id="WP_207397742.1">
    <property type="nucleotide sequence ID" value="NZ_JABRWO010000009.1"/>
</dbReference>
<accession>A0A7V9A8C2</accession>
<proteinExistence type="predicted"/>
<keyword evidence="3" id="KW-1185">Reference proteome</keyword>
<gene>
    <name evidence="2" type="ORF">HOV93_35340</name>
</gene>
<reference evidence="2 3" key="1">
    <citation type="submission" date="2020-05" db="EMBL/GenBank/DDBJ databases">
        <title>Bremerella alba sp. nov., a novel planctomycete isolated from the surface of the macroalga Fucus spiralis.</title>
        <authorList>
            <person name="Godinho O."/>
            <person name="Botelho R."/>
            <person name="Albuquerque L."/>
            <person name="Wiegand S."/>
            <person name="Da Costa M.S."/>
            <person name="Lobo-Da-Cunha A."/>
            <person name="Jogler C."/>
            <person name="Lage O.M."/>
        </authorList>
    </citation>
    <scope>NUCLEOTIDE SEQUENCE [LARGE SCALE GENOMIC DNA]</scope>
    <source>
        <strain evidence="2 3">FF15</strain>
    </source>
</reference>
<sequence>MFRKTTLAACVMFAAPALLYAQDEPTWKWVDATYNEDRPMTRMAAPGDLNDPAAIELSSANGTADRSASVQRATAITPINQQPAPAYQEVVEQDTVLRTYAGQPTQSPSRTIVESQSEETIVQYSGQPQYSSQPRTVIYDNPQPIQQQEVRRVEYPAYQTQTSYYVEPVNPNPWHSINNGVQRVQYTAPAAYSAPVTTMGNPVVVNRPVTTIAYNNPPVVQAPVVTGTVPVPNATVYPVDRTSFRPVLPIIPMSNNSYVGRGLLGQPKVYTEGQPIRNSFRYILP</sequence>
<dbReference type="AlphaFoldDB" id="A0A7V9A8C2"/>
<name>A0A7V9A8C2_9BACT</name>
<feature type="chain" id="PRO_5031095137" evidence="1">
    <location>
        <begin position="22"/>
        <end position="285"/>
    </location>
</feature>
<feature type="signal peptide" evidence="1">
    <location>
        <begin position="1"/>
        <end position="21"/>
    </location>
</feature>
<dbReference type="Proteomes" id="UP000551616">
    <property type="component" value="Unassembled WGS sequence"/>
</dbReference>